<dbReference type="EMBL" id="SSOC01000001">
    <property type="protein sequence ID" value="THF66970.1"/>
    <property type="molecule type" value="Genomic_DNA"/>
</dbReference>
<dbReference type="GO" id="GO:0019867">
    <property type="term" value="C:outer membrane"/>
    <property type="evidence" value="ECO:0007669"/>
    <property type="project" value="InterPro"/>
</dbReference>
<evidence type="ECO:0000313" key="6">
    <source>
        <dbReference type="EMBL" id="THF66970.1"/>
    </source>
</evidence>
<proteinExistence type="predicted"/>
<dbReference type="Gene3D" id="3.55.50.30">
    <property type="match status" value="1"/>
</dbReference>
<organism evidence="6 7">
    <name type="scientific">Pseudothauera nasutitermitis</name>
    <dbReference type="NCBI Taxonomy" id="2565930"/>
    <lineage>
        <taxon>Bacteria</taxon>
        <taxon>Pseudomonadati</taxon>
        <taxon>Pseudomonadota</taxon>
        <taxon>Betaproteobacteria</taxon>
        <taxon>Rhodocyclales</taxon>
        <taxon>Zoogloeaceae</taxon>
        <taxon>Pseudothauera</taxon>
    </lineage>
</organism>
<keyword evidence="3" id="KW-0998">Cell outer membrane</keyword>
<evidence type="ECO:0000256" key="1">
    <source>
        <dbReference type="ARBA" id="ARBA00022448"/>
    </source>
</evidence>
<feature type="signal peptide" evidence="4">
    <location>
        <begin position="1"/>
        <end position="37"/>
    </location>
</feature>
<protein>
    <recommendedName>
        <fullName evidence="5">Secretin/TonB short N-terminal domain-containing protein</fullName>
    </recommendedName>
</protein>
<evidence type="ECO:0000256" key="3">
    <source>
        <dbReference type="ARBA" id="ARBA00023237"/>
    </source>
</evidence>
<dbReference type="SMART" id="SM00965">
    <property type="entry name" value="STN"/>
    <property type="match status" value="1"/>
</dbReference>
<dbReference type="InterPro" id="IPR011662">
    <property type="entry name" value="Secretin/TonB_short_N"/>
</dbReference>
<comment type="caution">
    <text evidence="6">The sequence shown here is derived from an EMBL/GenBank/DDBJ whole genome shotgun (WGS) entry which is preliminary data.</text>
</comment>
<sequence length="279" mass="30505">MKCNPNRTAAFAPRRHTARWLGTMGLSALLLIQPARAQEGSVEQRLEQRQSFAVAAQPLADALTEFALQAGVQIAVDSALVKGLDSPGVAGEWSARQALQRLLGGTRLRWRPSDGNSLTLEPDPRAADEEAPLLLPDIVVLSSAEQNYQGEAVIDRRAIEHFPGANGDLTTLLKMHPSVRFDTTQQSSSTPGEISPADISINGAKFYQNNFMNKVGRVGAALTWDTRIKFDLPLRRGESAYAAVTITNLTNRVNEILGDSGTLSYEVGRQYWLELGYQF</sequence>
<dbReference type="Pfam" id="PF07660">
    <property type="entry name" value="STN"/>
    <property type="match status" value="1"/>
</dbReference>
<evidence type="ECO:0000256" key="2">
    <source>
        <dbReference type="ARBA" id="ARBA00023136"/>
    </source>
</evidence>
<reference evidence="6 7" key="1">
    <citation type="submission" date="2019-04" db="EMBL/GenBank/DDBJ databases">
        <title>Azoarcus nasutitermitis sp. nov. isolated from termite nest.</title>
        <authorList>
            <person name="Lin S.-Y."/>
            <person name="Hameed A."/>
            <person name="Hsu Y.-H."/>
            <person name="Young C.-C."/>
        </authorList>
    </citation>
    <scope>NUCLEOTIDE SEQUENCE [LARGE SCALE GENOMIC DNA]</scope>
    <source>
        <strain evidence="6 7">CC-YHH838</strain>
    </source>
</reference>
<evidence type="ECO:0000256" key="4">
    <source>
        <dbReference type="SAM" id="SignalP"/>
    </source>
</evidence>
<keyword evidence="4" id="KW-0732">Signal</keyword>
<dbReference type="AlphaFoldDB" id="A0A4S4B2U7"/>
<feature type="domain" description="Secretin/TonB short N-terminal" evidence="5">
    <location>
        <begin position="72"/>
        <end position="123"/>
    </location>
</feature>
<name>A0A4S4B2U7_9RHOO</name>
<keyword evidence="1" id="KW-0813">Transport</keyword>
<feature type="chain" id="PRO_5020361853" description="Secretin/TonB short N-terminal domain-containing protein" evidence="4">
    <location>
        <begin position="38"/>
        <end position="279"/>
    </location>
</feature>
<evidence type="ECO:0000313" key="7">
    <source>
        <dbReference type="Proteomes" id="UP000308430"/>
    </source>
</evidence>
<keyword evidence="7" id="KW-1185">Reference proteome</keyword>
<dbReference type="RefSeq" id="WP_168734197.1">
    <property type="nucleotide sequence ID" value="NZ_SSOC01000001.1"/>
</dbReference>
<dbReference type="Proteomes" id="UP000308430">
    <property type="component" value="Unassembled WGS sequence"/>
</dbReference>
<evidence type="ECO:0000259" key="5">
    <source>
        <dbReference type="SMART" id="SM00965"/>
    </source>
</evidence>
<keyword evidence="2" id="KW-0472">Membrane</keyword>
<gene>
    <name evidence="6" type="ORF">E6C76_00825</name>
</gene>
<accession>A0A4S4B2U7</accession>